<protein>
    <submittedName>
        <fullName evidence="5">ESX secretion-associated protein EspG</fullName>
    </submittedName>
</protein>
<evidence type="ECO:0000313" key="6">
    <source>
        <dbReference type="Proteomes" id="UP001596484"/>
    </source>
</evidence>
<dbReference type="RefSeq" id="WP_378409316.1">
    <property type="nucleotide sequence ID" value="NZ_JBHTCS010000030.1"/>
</dbReference>
<evidence type="ECO:0000313" key="5">
    <source>
        <dbReference type="EMBL" id="MFC7451233.1"/>
    </source>
</evidence>
<organism evidence="5 6">
    <name type="scientific">Rhodococcus daqingensis</name>
    <dbReference type="NCBI Taxonomy" id="2479363"/>
    <lineage>
        <taxon>Bacteria</taxon>
        <taxon>Bacillati</taxon>
        <taxon>Actinomycetota</taxon>
        <taxon>Actinomycetes</taxon>
        <taxon>Mycobacteriales</taxon>
        <taxon>Nocardiaceae</taxon>
        <taxon>Rhodococcus</taxon>
    </lineage>
</organism>
<comment type="similarity">
    <text evidence="2">Belongs to the EspG family.</text>
</comment>
<sequence length="257" mass="27824">MSTGRWDLEPLEFDLVWGQLGRDRLPYPLQYRPAEKLASDFRRSRAVAAANLRARMDEDLYRAFAVLAEPAAHLAVFGIDSMNSLQEKVIRIHAGVRDGIGAVAVQEPGDGRESGAGIRLTLLDATGVAREVVNAMPSAGAGVRAPLSVDASELGRRPGGSYLTASHSLTVPQRVAGYFDRPRRSTGEITATPGPALDTRPSPQARGFRWIDFVDDGRYLTRHEERLTAEPASEAVLEAQIGRLIAAAVQSKASGRR</sequence>
<dbReference type="Pfam" id="PF14011">
    <property type="entry name" value="ESX-1_EspG"/>
    <property type="match status" value="1"/>
</dbReference>
<accession>A0ABW2S5S7</accession>
<evidence type="ECO:0000256" key="1">
    <source>
        <dbReference type="ARBA" id="ARBA00004496"/>
    </source>
</evidence>
<reference evidence="6" key="1">
    <citation type="journal article" date="2019" name="Int. J. Syst. Evol. Microbiol.">
        <title>The Global Catalogue of Microorganisms (GCM) 10K type strain sequencing project: providing services to taxonomists for standard genome sequencing and annotation.</title>
        <authorList>
            <consortium name="The Broad Institute Genomics Platform"/>
            <consortium name="The Broad Institute Genome Sequencing Center for Infectious Disease"/>
            <person name="Wu L."/>
            <person name="Ma J."/>
        </authorList>
    </citation>
    <scope>NUCLEOTIDE SEQUENCE [LARGE SCALE GENOMIC DNA]</scope>
    <source>
        <strain evidence="6">ICMP 19430</strain>
    </source>
</reference>
<keyword evidence="4" id="KW-0143">Chaperone</keyword>
<evidence type="ECO:0000256" key="3">
    <source>
        <dbReference type="ARBA" id="ARBA00022490"/>
    </source>
</evidence>
<keyword evidence="3" id="KW-0963">Cytoplasm</keyword>
<dbReference type="EMBL" id="JBHTCS010000030">
    <property type="protein sequence ID" value="MFC7451233.1"/>
    <property type="molecule type" value="Genomic_DNA"/>
</dbReference>
<dbReference type="InterPro" id="IPR025734">
    <property type="entry name" value="EspG"/>
</dbReference>
<name>A0ABW2S5S7_9NOCA</name>
<dbReference type="Proteomes" id="UP001596484">
    <property type="component" value="Unassembled WGS sequence"/>
</dbReference>
<gene>
    <name evidence="5" type="ORF">ACFQS9_25380</name>
</gene>
<evidence type="ECO:0000256" key="2">
    <source>
        <dbReference type="ARBA" id="ARBA00006411"/>
    </source>
</evidence>
<proteinExistence type="inferred from homology"/>
<keyword evidence="6" id="KW-1185">Reference proteome</keyword>
<evidence type="ECO:0000256" key="4">
    <source>
        <dbReference type="ARBA" id="ARBA00023186"/>
    </source>
</evidence>
<comment type="caution">
    <text evidence="5">The sequence shown here is derived from an EMBL/GenBank/DDBJ whole genome shotgun (WGS) entry which is preliminary data.</text>
</comment>
<comment type="subcellular location">
    <subcellularLocation>
        <location evidence="1">Cytoplasm</location>
    </subcellularLocation>
</comment>